<reference evidence="2" key="1">
    <citation type="submission" date="2020-01" db="EMBL/GenBank/DDBJ databases">
        <authorList>
            <person name="Richard D."/>
        </authorList>
    </citation>
    <scope>NUCLEOTIDE SEQUENCE</scope>
    <source>
        <strain evidence="2">JP541</strain>
    </source>
</reference>
<evidence type="ECO:0000259" key="1">
    <source>
        <dbReference type="Pfam" id="PF01979"/>
    </source>
</evidence>
<feature type="non-terminal residue" evidence="2">
    <location>
        <position position="1"/>
    </location>
</feature>
<dbReference type="Gene3D" id="2.30.40.10">
    <property type="entry name" value="Urease, subunit C, domain 1"/>
    <property type="match status" value="1"/>
</dbReference>
<dbReference type="GO" id="GO:0016810">
    <property type="term" value="F:hydrolase activity, acting on carbon-nitrogen (but not peptide) bonds"/>
    <property type="evidence" value="ECO:0007669"/>
    <property type="project" value="InterPro"/>
</dbReference>
<gene>
    <name evidence="2" type="ORF">GUH15_09420</name>
</gene>
<dbReference type="Gene3D" id="3.20.20.140">
    <property type="entry name" value="Metal-dependent hydrolases"/>
    <property type="match status" value="1"/>
</dbReference>
<evidence type="ECO:0000313" key="3">
    <source>
        <dbReference type="Proteomes" id="UP000653002"/>
    </source>
</evidence>
<comment type="caution">
    <text evidence="2">The sequence shown here is derived from an EMBL/GenBank/DDBJ whole genome shotgun (WGS) entry which is preliminary data.</text>
</comment>
<protein>
    <submittedName>
        <fullName evidence="2">Amidohydrolase family protein</fullName>
    </submittedName>
</protein>
<keyword evidence="2" id="KW-0378">Hydrolase</keyword>
<dbReference type="InterPro" id="IPR011059">
    <property type="entry name" value="Metal-dep_hydrolase_composite"/>
</dbReference>
<proteinExistence type="predicted"/>
<name>A0A8I0L389_XANCI</name>
<accession>A0A8I0L389</accession>
<dbReference type="SUPFAM" id="SSF51338">
    <property type="entry name" value="Composite domain of metallo-dependent hydrolases"/>
    <property type="match status" value="1"/>
</dbReference>
<evidence type="ECO:0000313" key="2">
    <source>
        <dbReference type="EMBL" id="MBD4336264.1"/>
    </source>
</evidence>
<sequence>GHIDYIVKKAISLGVEPITAIKAACHNAARYFLLNNRGAIAPGYLGDFVIIDDFEHFNIEKVYKRGVLMCENGQVADFPVPEVDPY</sequence>
<dbReference type="Pfam" id="PF01979">
    <property type="entry name" value="Amidohydro_1"/>
    <property type="match status" value="1"/>
</dbReference>
<dbReference type="EMBL" id="JAABFR010000629">
    <property type="protein sequence ID" value="MBD4336264.1"/>
    <property type="molecule type" value="Genomic_DNA"/>
</dbReference>
<dbReference type="InterPro" id="IPR006680">
    <property type="entry name" value="Amidohydro-rel"/>
</dbReference>
<dbReference type="Proteomes" id="UP000653002">
    <property type="component" value="Unassembled WGS sequence"/>
</dbReference>
<dbReference type="AlphaFoldDB" id="A0A8I0L389"/>
<organism evidence="2 3">
    <name type="scientific">Xanthomonas citri pv. citri</name>
    <dbReference type="NCBI Taxonomy" id="611301"/>
    <lineage>
        <taxon>Bacteria</taxon>
        <taxon>Pseudomonadati</taxon>
        <taxon>Pseudomonadota</taxon>
        <taxon>Gammaproteobacteria</taxon>
        <taxon>Lysobacterales</taxon>
        <taxon>Lysobacteraceae</taxon>
        <taxon>Xanthomonas</taxon>
    </lineage>
</organism>
<feature type="domain" description="Amidohydrolase-related" evidence="1">
    <location>
        <begin position="12"/>
        <end position="68"/>
    </location>
</feature>
<feature type="non-terminal residue" evidence="2">
    <location>
        <position position="86"/>
    </location>
</feature>